<dbReference type="SUPFAM" id="SSF53623">
    <property type="entry name" value="MurD-like peptide ligases, catalytic domain"/>
    <property type="match status" value="1"/>
</dbReference>
<evidence type="ECO:0000256" key="4">
    <source>
        <dbReference type="ARBA" id="ARBA00022723"/>
    </source>
</evidence>
<dbReference type="InterPro" id="IPR004101">
    <property type="entry name" value="Mur_ligase_C"/>
</dbReference>
<feature type="domain" description="Mur ligase central" evidence="12">
    <location>
        <begin position="43"/>
        <end position="270"/>
    </location>
</feature>
<keyword evidence="6 10" id="KW-0067">ATP-binding</keyword>
<evidence type="ECO:0000313" key="13">
    <source>
        <dbReference type="EMBL" id="MDE5412429.1"/>
    </source>
</evidence>
<feature type="domain" description="Mur ligase C-terminal" evidence="11">
    <location>
        <begin position="298"/>
        <end position="415"/>
    </location>
</feature>
<accession>A0ABT5VAC6</accession>
<evidence type="ECO:0000256" key="2">
    <source>
        <dbReference type="ARBA" id="ARBA00013025"/>
    </source>
</evidence>
<dbReference type="SUPFAM" id="SSF53244">
    <property type="entry name" value="MurD-like peptide ligases, peptide-binding domain"/>
    <property type="match status" value="1"/>
</dbReference>
<evidence type="ECO:0000256" key="3">
    <source>
        <dbReference type="ARBA" id="ARBA00022598"/>
    </source>
</evidence>
<dbReference type="InterPro" id="IPR036565">
    <property type="entry name" value="Mur-like_cat_sf"/>
</dbReference>
<comment type="similarity">
    <text evidence="1 10">Belongs to the folylpolyglutamate synthase family.</text>
</comment>
<dbReference type="PIRSF" id="PIRSF001563">
    <property type="entry name" value="Folylpolyglu_synth"/>
    <property type="match status" value="1"/>
</dbReference>
<dbReference type="EMBL" id="JAOTPO010000002">
    <property type="protein sequence ID" value="MDE5412429.1"/>
    <property type="molecule type" value="Genomic_DNA"/>
</dbReference>
<evidence type="ECO:0000256" key="7">
    <source>
        <dbReference type="ARBA" id="ARBA00022842"/>
    </source>
</evidence>
<dbReference type="InterPro" id="IPR013221">
    <property type="entry name" value="Mur_ligase_cen"/>
</dbReference>
<dbReference type="EC" id="6.3.2.17" evidence="2"/>
<dbReference type="NCBIfam" id="TIGR01499">
    <property type="entry name" value="folC"/>
    <property type="match status" value="1"/>
</dbReference>
<keyword evidence="14" id="KW-1185">Reference proteome</keyword>
<dbReference type="PANTHER" id="PTHR11136:SF0">
    <property type="entry name" value="DIHYDROFOLATE SYNTHETASE-RELATED"/>
    <property type="match status" value="1"/>
</dbReference>
<evidence type="ECO:0000256" key="1">
    <source>
        <dbReference type="ARBA" id="ARBA00008276"/>
    </source>
</evidence>
<evidence type="ECO:0000256" key="5">
    <source>
        <dbReference type="ARBA" id="ARBA00022741"/>
    </source>
</evidence>
<evidence type="ECO:0000256" key="8">
    <source>
        <dbReference type="ARBA" id="ARBA00030592"/>
    </source>
</evidence>
<dbReference type="Pfam" id="PF02875">
    <property type="entry name" value="Mur_ligase_C"/>
    <property type="match status" value="1"/>
</dbReference>
<name>A0ABT5VAC6_9BACI</name>
<dbReference type="Gene3D" id="3.90.190.20">
    <property type="entry name" value="Mur ligase, C-terminal domain"/>
    <property type="match status" value="1"/>
</dbReference>
<protein>
    <recommendedName>
        <fullName evidence="2">tetrahydrofolate synthase</fullName>
        <ecNumber evidence="2">6.3.2.17</ecNumber>
    </recommendedName>
    <alternativeName>
        <fullName evidence="8">Tetrahydrofolylpolyglutamate synthase</fullName>
    </alternativeName>
</protein>
<evidence type="ECO:0000256" key="9">
    <source>
        <dbReference type="ARBA" id="ARBA00047493"/>
    </source>
</evidence>
<reference evidence="13" key="1">
    <citation type="submission" date="2024-05" db="EMBL/GenBank/DDBJ databases">
        <title>Alkalihalobacillus sp. strain MEB203 novel alkaliphilic bacterium from Lonar Lake, India.</title>
        <authorList>
            <person name="Joshi A."/>
            <person name="Thite S."/>
            <person name="Mengade P."/>
        </authorList>
    </citation>
    <scope>NUCLEOTIDE SEQUENCE</scope>
    <source>
        <strain evidence="13">MEB 203</strain>
    </source>
</reference>
<evidence type="ECO:0000259" key="12">
    <source>
        <dbReference type="Pfam" id="PF08245"/>
    </source>
</evidence>
<keyword evidence="7" id="KW-0460">Magnesium</keyword>
<evidence type="ECO:0000256" key="10">
    <source>
        <dbReference type="PIRNR" id="PIRNR001563"/>
    </source>
</evidence>
<dbReference type="Proteomes" id="UP001148125">
    <property type="component" value="Unassembled WGS sequence"/>
</dbReference>
<dbReference type="PANTHER" id="PTHR11136">
    <property type="entry name" value="FOLYLPOLYGLUTAMATE SYNTHASE-RELATED"/>
    <property type="match status" value="1"/>
</dbReference>
<proteinExistence type="inferred from homology"/>
<organism evidence="13 14">
    <name type="scientific">Alkalihalobacterium chitinilyticum</name>
    <dbReference type="NCBI Taxonomy" id="2980103"/>
    <lineage>
        <taxon>Bacteria</taxon>
        <taxon>Bacillati</taxon>
        <taxon>Bacillota</taxon>
        <taxon>Bacilli</taxon>
        <taxon>Bacillales</taxon>
        <taxon>Bacillaceae</taxon>
        <taxon>Alkalihalobacterium</taxon>
    </lineage>
</organism>
<sequence>MKTFAEIVEFIQGRNVIQLGLENMEGFLAEIGNPQRKLKIIHIAGTNGKGSTLNFIRELLLEAGYDVGAFTTPAVLSYEEQISINKKPITKEDFVHVFDQLTPARERFEASGQAMLTEFESLTAMMFYYFAEVRPVDFLLLETGMGGRLDATNVSMPLVTAITNIGMDHMHLLGETKEEIAWEKAGIIKAGVPLITTESDENILEIFKHQSKQKRSKLYMVDNDFFVEDTASTSGLQTFTFTSPFRKIEDLELTMLGQHQIKNASLALMVIDYLKTYQALLITEEEIRRALKKAMWIGRFEKISETPLVYIDGAHNEEGIAALASILREQFADKNIKVLFAATKEKDVEKMLTPLYDVIDEISFTSFDFPRAATATDLYENCSYEDKTMVTDWKSYIQTKLPMLEEWDLFLITGSLYFISQARLHFEKVNS</sequence>
<keyword evidence="3 10" id="KW-0436">Ligase</keyword>
<evidence type="ECO:0000313" key="14">
    <source>
        <dbReference type="Proteomes" id="UP001148125"/>
    </source>
</evidence>
<dbReference type="Pfam" id="PF08245">
    <property type="entry name" value="Mur_ligase_M"/>
    <property type="match status" value="1"/>
</dbReference>
<keyword evidence="5 10" id="KW-0547">Nucleotide-binding</keyword>
<evidence type="ECO:0000259" key="11">
    <source>
        <dbReference type="Pfam" id="PF02875"/>
    </source>
</evidence>
<keyword evidence="4" id="KW-0479">Metal-binding</keyword>
<dbReference type="InterPro" id="IPR036615">
    <property type="entry name" value="Mur_ligase_C_dom_sf"/>
</dbReference>
<comment type="catalytic activity">
    <reaction evidence="9">
        <text>(6S)-5,6,7,8-tetrahydrofolyl-(gamma-L-Glu)(n) + L-glutamate + ATP = (6S)-5,6,7,8-tetrahydrofolyl-(gamma-L-Glu)(n+1) + ADP + phosphate + H(+)</text>
        <dbReference type="Rhea" id="RHEA:10580"/>
        <dbReference type="Rhea" id="RHEA-COMP:14738"/>
        <dbReference type="Rhea" id="RHEA-COMP:14740"/>
        <dbReference type="ChEBI" id="CHEBI:15378"/>
        <dbReference type="ChEBI" id="CHEBI:29985"/>
        <dbReference type="ChEBI" id="CHEBI:30616"/>
        <dbReference type="ChEBI" id="CHEBI:43474"/>
        <dbReference type="ChEBI" id="CHEBI:141005"/>
        <dbReference type="ChEBI" id="CHEBI:456216"/>
        <dbReference type="EC" id="6.3.2.17"/>
    </reaction>
</comment>
<dbReference type="Gene3D" id="3.40.1190.10">
    <property type="entry name" value="Mur-like, catalytic domain"/>
    <property type="match status" value="1"/>
</dbReference>
<dbReference type="RefSeq" id="WP_275117061.1">
    <property type="nucleotide sequence ID" value="NZ_JAOTPO010000002.1"/>
</dbReference>
<dbReference type="InterPro" id="IPR001645">
    <property type="entry name" value="Folylpolyglutamate_synth"/>
</dbReference>
<comment type="caution">
    <text evidence="13">The sequence shown here is derived from an EMBL/GenBank/DDBJ whole genome shotgun (WGS) entry which is preliminary data.</text>
</comment>
<evidence type="ECO:0000256" key="6">
    <source>
        <dbReference type="ARBA" id="ARBA00022840"/>
    </source>
</evidence>
<gene>
    <name evidence="13" type="ORF">N7Z68_03465</name>
</gene>